<sequence>MRKITFSILILMMVLTLKSFAQQRVTAEFYGAKLSTFIDVVSKLSNKNIVWDKEALKNKDNAVYLSIRKPTSIETLFRLALKENGLTYVREGNLYIIKPAEEALITVSPVITKYLGKEIFESFVELVEGNISPTGEIKVYKTSNAIYVRDTKENVQKIKQLVEEYKKPLQREAEKLARLEEEREEELKKIRTKRAEIESLLIKKEVEIPYKDFKEIEDELVENLSSYGRYKYNKKTGKLTVIELKSNISKISKIIAKAQKIDIKTKCYYVRALEPAELLITIKESYLTKYGSVIYKSKEISKALGVEKQTTGGTGGTTGGSTISSYATEKEKNIITSLPKVCITDVPEVIDKIYKDFSEVLLKRPYQIAIEARIVQIESSYKRDLGIQWGFAASGGAGNIGYGVTTGTATGYMFDFPAGNVDVGKGASMSIGIVRGLTTSLDIQLSALEQIGKSRILSRPKVITIDGEGAEISQGIEVPYSTFGAAGGAAIARVQFKKALLKLNVIPRTTLDGNIIMNIELTQDVPDFGRAVNGQPPINTKSITSKVIAKDGTTIVIGGILEKTEQETENGVPGLRNVPLFGWLFKNKGINTTNKELLIFITPKIIYE</sequence>
<protein>
    <submittedName>
        <fullName evidence="7">Fimbrial assembly protein PilQ</fullName>
    </submittedName>
</protein>
<dbReference type="InterPro" id="IPR001775">
    <property type="entry name" value="GspD/PilQ"/>
</dbReference>
<gene>
    <name evidence="7" type="ordered locus">PERMA_0563</name>
</gene>
<feature type="signal peptide" evidence="5">
    <location>
        <begin position="1"/>
        <end position="21"/>
    </location>
</feature>
<dbReference type="OrthoDB" id="9779724at2"/>
<dbReference type="eggNOG" id="COG4796">
    <property type="taxonomic scope" value="Bacteria"/>
</dbReference>
<organism evidence="7 8">
    <name type="scientific">Persephonella marina (strain DSM 14350 / EX-H1)</name>
    <dbReference type="NCBI Taxonomy" id="123214"/>
    <lineage>
        <taxon>Bacteria</taxon>
        <taxon>Pseudomonadati</taxon>
        <taxon>Aquificota</taxon>
        <taxon>Aquificia</taxon>
        <taxon>Aquificales</taxon>
        <taxon>Hydrogenothermaceae</taxon>
        <taxon>Persephonella</taxon>
    </lineage>
</organism>
<dbReference type="EMBL" id="CP001230">
    <property type="protein sequence ID" value="ACO04632.1"/>
    <property type="molecule type" value="Genomic_DNA"/>
</dbReference>
<reference evidence="7 8" key="1">
    <citation type="journal article" date="2009" name="J. Bacteriol.">
        <title>Complete and draft genome sequences of six members of the Aquificales.</title>
        <authorList>
            <person name="Reysenbach A.L."/>
            <person name="Hamamura N."/>
            <person name="Podar M."/>
            <person name="Griffiths E."/>
            <person name="Ferreira S."/>
            <person name="Hochstein R."/>
            <person name="Heidelberg J."/>
            <person name="Johnson J."/>
            <person name="Mead D."/>
            <person name="Pohorille A."/>
            <person name="Sarmiento M."/>
            <person name="Schweighofer K."/>
            <person name="Seshadri R."/>
            <person name="Voytek M.A."/>
        </authorList>
    </citation>
    <scope>NUCLEOTIDE SEQUENCE [LARGE SCALE GENOMIC DNA]</scope>
    <source>
        <strain evidence="8">DSM 14350 / EX-H1</strain>
    </source>
</reference>
<evidence type="ECO:0000256" key="3">
    <source>
        <dbReference type="RuleBase" id="RU004003"/>
    </source>
</evidence>
<dbReference type="InterPro" id="IPR038591">
    <property type="entry name" value="NolW-like_sf"/>
</dbReference>
<keyword evidence="2" id="KW-0472">Membrane</keyword>
<name>C0QUI7_PERMH</name>
<comment type="similarity">
    <text evidence="3">Belongs to the bacterial secretin family.</text>
</comment>
<dbReference type="Gene3D" id="3.30.1370.120">
    <property type="match status" value="1"/>
</dbReference>
<proteinExistence type="inferred from homology"/>
<dbReference type="Gene3D" id="3.55.50.30">
    <property type="match status" value="1"/>
</dbReference>
<dbReference type="RefSeq" id="WP_012676869.1">
    <property type="nucleotide sequence ID" value="NC_012440.1"/>
</dbReference>
<evidence type="ECO:0000256" key="5">
    <source>
        <dbReference type="SAM" id="SignalP"/>
    </source>
</evidence>
<dbReference type="PRINTS" id="PR00811">
    <property type="entry name" value="BCTERIALGSPD"/>
</dbReference>
<keyword evidence="8" id="KW-1185">Reference proteome</keyword>
<dbReference type="AlphaFoldDB" id="C0QUI7"/>
<evidence type="ECO:0000313" key="7">
    <source>
        <dbReference type="EMBL" id="ACO04632.1"/>
    </source>
</evidence>
<dbReference type="STRING" id="123214.PERMA_0563"/>
<evidence type="ECO:0000256" key="4">
    <source>
        <dbReference type="SAM" id="Coils"/>
    </source>
</evidence>
<feature type="domain" description="Type II/III secretion system secretin-like" evidence="6">
    <location>
        <begin position="447"/>
        <end position="606"/>
    </location>
</feature>
<dbReference type="InterPro" id="IPR004846">
    <property type="entry name" value="T2SS/T3SS_dom"/>
</dbReference>
<evidence type="ECO:0000256" key="2">
    <source>
        <dbReference type="ARBA" id="ARBA00023136"/>
    </source>
</evidence>
<keyword evidence="4" id="KW-0175">Coiled coil</keyword>
<dbReference type="PANTHER" id="PTHR30604:SF1">
    <property type="entry name" value="DNA UTILIZATION PROTEIN HOFQ"/>
    <property type="match status" value="1"/>
</dbReference>
<dbReference type="PANTHER" id="PTHR30604">
    <property type="entry name" value="PROTEIN TRANSPORT PROTEIN HOFQ"/>
    <property type="match status" value="1"/>
</dbReference>
<dbReference type="HOGENOM" id="CLU_024301_0_0_0"/>
<evidence type="ECO:0000259" key="6">
    <source>
        <dbReference type="Pfam" id="PF00263"/>
    </source>
</evidence>
<feature type="coiled-coil region" evidence="4">
    <location>
        <begin position="162"/>
        <end position="200"/>
    </location>
</feature>
<dbReference type="GO" id="GO:0009306">
    <property type="term" value="P:protein secretion"/>
    <property type="evidence" value="ECO:0007669"/>
    <property type="project" value="InterPro"/>
</dbReference>
<dbReference type="GO" id="GO:0016020">
    <property type="term" value="C:membrane"/>
    <property type="evidence" value="ECO:0007669"/>
    <property type="project" value="UniProtKB-SubCell"/>
</dbReference>
<feature type="chain" id="PRO_5002900780" evidence="5">
    <location>
        <begin position="22"/>
        <end position="608"/>
    </location>
</feature>
<dbReference type="KEGG" id="pmx:PERMA_0563"/>
<accession>C0QUI7</accession>
<dbReference type="Proteomes" id="UP000001366">
    <property type="component" value="Chromosome"/>
</dbReference>
<evidence type="ECO:0000256" key="1">
    <source>
        <dbReference type="ARBA" id="ARBA00004370"/>
    </source>
</evidence>
<comment type="subcellular location">
    <subcellularLocation>
        <location evidence="1">Membrane</location>
    </subcellularLocation>
</comment>
<dbReference type="InterPro" id="IPR051808">
    <property type="entry name" value="Type_IV_pilus_biogenesis"/>
</dbReference>
<dbReference type="Pfam" id="PF00263">
    <property type="entry name" value="Secretin"/>
    <property type="match status" value="1"/>
</dbReference>
<dbReference type="PaxDb" id="123214-PERMA_0563"/>
<keyword evidence="5" id="KW-0732">Signal</keyword>
<evidence type="ECO:0000313" key="8">
    <source>
        <dbReference type="Proteomes" id="UP000001366"/>
    </source>
</evidence>